<keyword evidence="6 11" id="KW-0274">FAD</keyword>
<name>A0AAN7UPH8_9PEZI</name>
<evidence type="ECO:0000256" key="4">
    <source>
        <dbReference type="ARBA" id="ARBA00022642"/>
    </source>
</evidence>
<keyword evidence="3 11" id="KW-0285">Flavoprotein</keyword>
<feature type="domain" description="FAD-binding" evidence="12">
    <location>
        <begin position="9"/>
        <end position="380"/>
    </location>
</feature>
<comment type="pathway">
    <text evidence="2">Secondary metabolite biosynthesis.</text>
</comment>
<comment type="caution">
    <text evidence="13">The sequence shown here is derived from an EMBL/GenBank/DDBJ whole genome shotgun (WGS) entry which is preliminary data.</text>
</comment>
<dbReference type="PANTHER" id="PTHR46028:SF2">
    <property type="entry name" value="KYNURENINE 3-MONOOXYGENASE"/>
    <property type="match status" value="1"/>
</dbReference>
<dbReference type="PRINTS" id="PR00420">
    <property type="entry name" value="RNGMNOXGNASE"/>
</dbReference>
<evidence type="ECO:0000256" key="10">
    <source>
        <dbReference type="ARBA" id="ARBA00047818"/>
    </source>
</evidence>
<comment type="subcellular location">
    <subcellularLocation>
        <location evidence="11">Mitochondrion outer membrane</location>
    </subcellularLocation>
</comment>
<evidence type="ECO:0000256" key="5">
    <source>
        <dbReference type="ARBA" id="ARBA00022787"/>
    </source>
</evidence>
<dbReference type="SUPFAM" id="SSF51735">
    <property type="entry name" value="NAD(P)-binding Rossmann-fold domains"/>
    <property type="match status" value="1"/>
</dbReference>
<keyword evidence="7 11" id="KW-0521">NADP</keyword>
<dbReference type="HAMAP" id="MF_01971">
    <property type="entry name" value="Kynurenine_monooxygenase"/>
    <property type="match status" value="1"/>
</dbReference>
<keyword evidence="4 11" id="KW-0662">Pyridine nucleotide biosynthesis</keyword>
<proteinExistence type="inferred from homology"/>
<comment type="catalytic activity">
    <reaction evidence="10 11">
        <text>L-kynurenine + NADPH + O2 + H(+) = 3-hydroxy-L-kynurenine + NADP(+) + H2O</text>
        <dbReference type="Rhea" id="RHEA:20545"/>
        <dbReference type="ChEBI" id="CHEBI:15377"/>
        <dbReference type="ChEBI" id="CHEBI:15378"/>
        <dbReference type="ChEBI" id="CHEBI:15379"/>
        <dbReference type="ChEBI" id="CHEBI:57783"/>
        <dbReference type="ChEBI" id="CHEBI:57959"/>
        <dbReference type="ChEBI" id="CHEBI:58125"/>
        <dbReference type="ChEBI" id="CHEBI:58349"/>
        <dbReference type="EC" id="1.14.13.9"/>
    </reaction>
</comment>
<dbReference type="GO" id="GO:0070189">
    <property type="term" value="P:kynurenine metabolic process"/>
    <property type="evidence" value="ECO:0007669"/>
    <property type="project" value="TreeGrafter"/>
</dbReference>
<accession>A0AAN7UPH8</accession>
<dbReference type="Proteomes" id="UP001305414">
    <property type="component" value="Unassembled WGS sequence"/>
</dbReference>
<keyword evidence="14" id="KW-1185">Reference proteome</keyword>
<comment type="pathway">
    <text evidence="11">Cofactor biosynthesis; NAD(+) biosynthesis; quinolinate from L-kynurenine: step 1/3.</text>
</comment>
<evidence type="ECO:0000256" key="2">
    <source>
        <dbReference type="ARBA" id="ARBA00005179"/>
    </source>
</evidence>
<evidence type="ECO:0000256" key="9">
    <source>
        <dbReference type="ARBA" id="ARBA00023033"/>
    </source>
</evidence>
<gene>
    <name evidence="11" type="primary">BNA4</name>
    <name evidence="13" type="ORF">RRF57_008486</name>
</gene>
<dbReference type="GO" id="GO:0071949">
    <property type="term" value="F:FAD binding"/>
    <property type="evidence" value="ECO:0007669"/>
    <property type="project" value="InterPro"/>
</dbReference>
<evidence type="ECO:0000256" key="7">
    <source>
        <dbReference type="ARBA" id="ARBA00022857"/>
    </source>
</evidence>
<dbReference type="GO" id="GO:0005741">
    <property type="term" value="C:mitochondrial outer membrane"/>
    <property type="evidence" value="ECO:0007669"/>
    <property type="project" value="UniProtKB-SubCell"/>
</dbReference>
<dbReference type="Gene3D" id="3.50.50.60">
    <property type="entry name" value="FAD/NAD(P)-binding domain"/>
    <property type="match status" value="1"/>
</dbReference>
<dbReference type="Pfam" id="PF00106">
    <property type="entry name" value="adh_short"/>
    <property type="match status" value="1"/>
</dbReference>
<comment type="similarity">
    <text evidence="11">Belongs to the aromatic-ring hydroxylase family. KMO subfamily.</text>
</comment>
<keyword evidence="5 11" id="KW-1000">Mitochondrion outer membrane</keyword>
<reference evidence="13 14" key="1">
    <citation type="submission" date="2023-10" db="EMBL/GenBank/DDBJ databases">
        <title>Draft genome sequence of Xylaria bambusicola isolate GMP-LS, the root and basal stem rot pathogen of sugarcane in Indonesia.</title>
        <authorList>
            <person name="Selvaraj P."/>
            <person name="Muralishankar V."/>
            <person name="Muruganantham S."/>
            <person name="Sp S."/>
            <person name="Haryani S."/>
            <person name="Lau K.J.X."/>
            <person name="Naqvi N.I."/>
        </authorList>
    </citation>
    <scope>NUCLEOTIDE SEQUENCE [LARGE SCALE GENOMIC DNA]</scope>
    <source>
        <strain evidence="13">GMP-LS</strain>
    </source>
</reference>
<keyword evidence="8 11" id="KW-0560">Oxidoreductase</keyword>
<dbReference type="GO" id="GO:0034354">
    <property type="term" value="P:'de novo' NAD+ biosynthetic process from L-tryptophan"/>
    <property type="evidence" value="ECO:0007669"/>
    <property type="project" value="UniProtKB-UniRule"/>
</dbReference>
<keyword evidence="11" id="KW-0496">Mitochondrion</keyword>
<dbReference type="EC" id="1.14.13.9" evidence="11"/>
<dbReference type="InterPro" id="IPR027545">
    <property type="entry name" value="Kynurenine_monooxygenase"/>
</dbReference>
<dbReference type="Pfam" id="PF01494">
    <property type="entry name" value="FAD_binding_3"/>
    <property type="match status" value="1"/>
</dbReference>
<dbReference type="GO" id="GO:0043420">
    <property type="term" value="P:anthranilate metabolic process"/>
    <property type="evidence" value="ECO:0007669"/>
    <property type="project" value="UniProtKB-UniRule"/>
</dbReference>
<evidence type="ECO:0000256" key="8">
    <source>
        <dbReference type="ARBA" id="ARBA00023002"/>
    </source>
</evidence>
<keyword evidence="11" id="KW-0472">Membrane</keyword>
<evidence type="ECO:0000256" key="11">
    <source>
        <dbReference type="HAMAP-Rule" id="MF_03018"/>
    </source>
</evidence>
<dbReference type="InterPro" id="IPR036188">
    <property type="entry name" value="FAD/NAD-bd_sf"/>
</dbReference>
<dbReference type="Gene3D" id="3.40.50.720">
    <property type="entry name" value="NAD(P)-binding Rossmann-like Domain"/>
    <property type="match status" value="1"/>
</dbReference>
<dbReference type="EMBL" id="JAWHQM010000026">
    <property type="protein sequence ID" value="KAK5632772.1"/>
    <property type="molecule type" value="Genomic_DNA"/>
</dbReference>
<evidence type="ECO:0000256" key="1">
    <source>
        <dbReference type="ARBA" id="ARBA00001974"/>
    </source>
</evidence>
<organism evidence="13 14">
    <name type="scientific">Xylaria bambusicola</name>
    <dbReference type="NCBI Taxonomy" id="326684"/>
    <lineage>
        <taxon>Eukaryota</taxon>
        <taxon>Fungi</taxon>
        <taxon>Dikarya</taxon>
        <taxon>Ascomycota</taxon>
        <taxon>Pezizomycotina</taxon>
        <taxon>Sordariomycetes</taxon>
        <taxon>Xylariomycetidae</taxon>
        <taxon>Xylariales</taxon>
        <taxon>Xylariaceae</taxon>
        <taxon>Xylaria</taxon>
    </lineage>
</organism>
<dbReference type="GO" id="GO:0004502">
    <property type="term" value="F:kynurenine 3-monooxygenase activity"/>
    <property type="evidence" value="ECO:0007669"/>
    <property type="project" value="UniProtKB-UniRule"/>
</dbReference>
<evidence type="ECO:0000259" key="12">
    <source>
        <dbReference type="Pfam" id="PF01494"/>
    </source>
</evidence>
<protein>
    <recommendedName>
        <fullName evidence="11">Kynurenine 3-monooxygenase</fullName>
        <ecNumber evidence="11">1.14.13.9</ecNumber>
    </recommendedName>
    <alternativeName>
        <fullName evidence="11">Biosynthesis of nicotinic acid protein 4</fullName>
    </alternativeName>
    <alternativeName>
        <fullName evidence="11">Kynurenine 3-hydroxylase</fullName>
    </alternativeName>
</protein>
<sequence length="855" mass="95414">MANSRQKYVVVGAGPVGSLAALYAAKRGYQVEIYELRSDLRDPSTTPLNFTKSINLALSERGINAMRHADHEKLLQHVFSATIPMRGRMIHGRRPDGALYEAAQDYDAHGRVRYNMSLHLCCLAMSRKSLTVEQTIYAVDRAGLNKRLLDILDDMPNVKFFFNHKLTGADFQKRKAWFERRDQTATSDRPAEIEIDFDLMIGADGAHSAVRYHLMKFTRMNYNQEYIDTLWCEFQIKSRNLPNSQSIESRFRISPNHLHIWPGKAFMFIAIPSDDGSFTCTLFMPGVNFATLEANPSELPAFFDSHFPGVTSLIKPEELISSFQANPHLPLISIKCKPYHFSSSVVIVGDAAHAMVPFYGQGMNAGLEDVRILFSILDKHASTESNDPNRPEVSDAAFQRATALNEYSTLRVADAHAINDLALQNYIEMRASVLSRLYRVRKFLEEFLSVHVPSLGWHTQYSRVSFGNERYSEVVARSQHQGKVLTRGLLHASDQAGFEAHLNPLGVCYYFFTMSSPFNPYAEQHRDPKGPEDERPTAFQVLEDNKLLQAWPDKIVLITGATSGIGIETTRAMYATGARVFILVRDTTKAQPIVANIINSTKGNGKIEIIEMDLDSLDSVKNAAQQFLQKSPKLNVLINNAGVMACPRTVTIDGFERQFAVNYLAHFTLTTLLLPTMLSSSSPTFNSRVIWVSSSGHRHANCKPDLDDLGILDHYDPWAAYGQSKTAMIWASNYIDRTYGERGVHSNAVHPGGILTNLSQYMSAEAIGAFTEDKEAMKQMKSIPQGAATQVWAASAPIWEGQGGKYLEDLKIAEPSSGVASKIGDGYAAHAYDPVNEEKFVEVESRTGQAREPLM</sequence>
<evidence type="ECO:0000256" key="6">
    <source>
        <dbReference type="ARBA" id="ARBA00022827"/>
    </source>
</evidence>
<evidence type="ECO:0000256" key="3">
    <source>
        <dbReference type="ARBA" id="ARBA00022630"/>
    </source>
</evidence>
<comment type="cofactor">
    <cofactor evidence="1 11">
        <name>FAD</name>
        <dbReference type="ChEBI" id="CHEBI:57692"/>
    </cofactor>
</comment>
<dbReference type="InterPro" id="IPR036291">
    <property type="entry name" value="NAD(P)-bd_dom_sf"/>
</dbReference>
<keyword evidence="9 11" id="KW-0503">Monooxygenase</keyword>
<dbReference type="SUPFAM" id="SSF51905">
    <property type="entry name" value="FAD/NAD(P)-binding domain"/>
    <property type="match status" value="1"/>
</dbReference>
<dbReference type="InterPro" id="IPR002938">
    <property type="entry name" value="FAD-bd"/>
</dbReference>
<comment type="function">
    <text evidence="11">Catalyzes the hydroxylation of L-kynurenine (L-Kyn) to form 3-hydroxy-L-kynurenine (L-3OHKyn). Required for synthesis of quinolinic acid.</text>
</comment>
<dbReference type="AlphaFoldDB" id="A0AAN7UPH8"/>
<dbReference type="PANTHER" id="PTHR46028">
    <property type="entry name" value="KYNURENINE 3-MONOOXYGENASE"/>
    <property type="match status" value="1"/>
</dbReference>
<dbReference type="GO" id="GO:0019805">
    <property type="term" value="P:quinolinate biosynthetic process"/>
    <property type="evidence" value="ECO:0007669"/>
    <property type="project" value="UniProtKB-UniRule"/>
</dbReference>
<evidence type="ECO:0000313" key="13">
    <source>
        <dbReference type="EMBL" id="KAK5632772.1"/>
    </source>
</evidence>
<evidence type="ECO:0000313" key="14">
    <source>
        <dbReference type="Proteomes" id="UP001305414"/>
    </source>
</evidence>
<dbReference type="InterPro" id="IPR002347">
    <property type="entry name" value="SDR_fam"/>
</dbReference>
<dbReference type="GO" id="GO:0006569">
    <property type="term" value="P:L-tryptophan catabolic process"/>
    <property type="evidence" value="ECO:0007669"/>
    <property type="project" value="UniProtKB-UniRule"/>
</dbReference>